<comment type="caution">
    <text evidence="1">The sequence shown here is derived from an EMBL/GenBank/DDBJ whole genome shotgun (WGS) entry which is preliminary data.</text>
</comment>
<protein>
    <submittedName>
        <fullName evidence="1">Uncharacterized protein</fullName>
    </submittedName>
</protein>
<dbReference type="AlphaFoldDB" id="T2IY31"/>
<dbReference type="Proteomes" id="UP000017981">
    <property type="component" value="Unassembled WGS sequence"/>
</dbReference>
<sequence length="42" mass="4557">MYICKKNSSPEASLNKFNVSIVGFIDTEINQGSLNPVVKDGV</sequence>
<evidence type="ECO:0000313" key="1">
    <source>
        <dbReference type="EMBL" id="CCQ57814.1"/>
    </source>
</evidence>
<gene>
    <name evidence="1" type="ORF">CWATWH0005_2756</name>
</gene>
<accession>T2IY31</accession>
<reference evidence="1 2" key="1">
    <citation type="submission" date="2013-01" db="EMBL/GenBank/DDBJ databases">
        <authorList>
            <person name="Bench S."/>
        </authorList>
    </citation>
    <scope>NUCLEOTIDE SEQUENCE [LARGE SCALE GENOMIC DNA]</scope>
    <source>
        <strain evidence="1 2">WH 0005</strain>
    </source>
</reference>
<reference evidence="1 2" key="2">
    <citation type="submission" date="2013-09" db="EMBL/GenBank/DDBJ databases">
        <title>Whole genome comparison of six Crocosphaera watsonii strains with differing phenotypes.</title>
        <authorList>
            <person name="Bench S.R."/>
            <person name="Heller P."/>
            <person name="Frank I."/>
            <person name="Arciniega M."/>
            <person name="Shilova I.N."/>
            <person name="Zehr J.P."/>
        </authorList>
    </citation>
    <scope>NUCLEOTIDE SEQUENCE [LARGE SCALE GENOMIC DNA]</scope>
    <source>
        <strain evidence="1 2">WH 0005</strain>
    </source>
</reference>
<organism evidence="1 2">
    <name type="scientific">Crocosphaera watsonii WH 0005</name>
    <dbReference type="NCBI Taxonomy" id="423472"/>
    <lineage>
        <taxon>Bacteria</taxon>
        <taxon>Bacillati</taxon>
        <taxon>Cyanobacteriota</taxon>
        <taxon>Cyanophyceae</taxon>
        <taxon>Oscillatoriophycideae</taxon>
        <taxon>Chroococcales</taxon>
        <taxon>Aphanothecaceae</taxon>
        <taxon>Crocosphaera</taxon>
    </lineage>
</organism>
<dbReference type="EMBL" id="CAQL01000897">
    <property type="protein sequence ID" value="CCQ57814.1"/>
    <property type="molecule type" value="Genomic_DNA"/>
</dbReference>
<evidence type="ECO:0000313" key="2">
    <source>
        <dbReference type="Proteomes" id="UP000017981"/>
    </source>
</evidence>
<proteinExistence type="predicted"/>
<name>T2IY31_CROWT</name>